<dbReference type="SUPFAM" id="SSF48208">
    <property type="entry name" value="Six-hairpin glycosidases"/>
    <property type="match status" value="1"/>
</dbReference>
<dbReference type="InterPro" id="IPR012341">
    <property type="entry name" value="6hp_glycosidase-like_sf"/>
</dbReference>
<dbReference type="Gene3D" id="1.50.10.10">
    <property type="match status" value="1"/>
</dbReference>
<proteinExistence type="predicted"/>
<dbReference type="InterPro" id="IPR024705">
    <property type="entry name" value="Ssp411"/>
</dbReference>
<evidence type="ECO:0000259" key="1">
    <source>
        <dbReference type="Pfam" id="PF03190"/>
    </source>
</evidence>
<evidence type="ECO:0000313" key="3">
    <source>
        <dbReference type="Proteomes" id="UP000249130"/>
    </source>
</evidence>
<feature type="domain" description="Spermatogenesis-associated protein 20-like TRX" evidence="1">
    <location>
        <begin position="15"/>
        <end position="176"/>
    </location>
</feature>
<accession>A0A327L2N3</accession>
<dbReference type="AlphaFoldDB" id="A0A327L2N3"/>
<dbReference type="EMBL" id="NPEX01000059">
    <property type="protein sequence ID" value="RAI44073.1"/>
    <property type="molecule type" value="Genomic_DNA"/>
</dbReference>
<evidence type="ECO:0000313" key="2">
    <source>
        <dbReference type="EMBL" id="RAI44073.1"/>
    </source>
</evidence>
<dbReference type="Proteomes" id="UP000249130">
    <property type="component" value="Unassembled WGS sequence"/>
</dbReference>
<dbReference type="InterPro" id="IPR036249">
    <property type="entry name" value="Thioredoxin-like_sf"/>
</dbReference>
<dbReference type="OrthoDB" id="9762614at2"/>
<dbReference type="SUPFAM" id="SSF52833">
    <property type="entry name" value="Thioredoxin-like"/>
    <property type="match status" value="1"/>
</dbReference>
<comment type="caution">
    <text evidence="2">The sequence shown here is derived from an EMBL/GenBank/DDBJ whole genome shotgun (WGS) entry which is preliminary data.</text>
</comment>
<name>A0A327L2N3_9BRAD</name>
<dbReference type="InterPro" id="IPR004879">
    <property type="entry name" value="Ssp411-like_TRX"/>
</dbReference>
<dbReference type="PANTHER" id="PTHR42899">
    <property type="entry name" value="SPERMATOGENESIS-ASSOCIATED PROTEIN 20"/>
    <property type="match status" value="1"/>
</dbReference>
<dbReference type="PANTHER" id="PTHR42899:SF1">
    <property type="entry name" value="SPERMATOGENESIS-ASSOCIATED PROTEIN 20"/>
    <property type="match status" value="1"/>
</dbReference>
<dbReference type="PIRSF" id="PIRSF006402">
    <property type="entry name" value="UCP006402_thioredoxin"/>
    <property type="match status" value="1"/>
</dbReference>
<gene>
    <name evidence="2" type="ORF">CH341_11105</name>
</gene>
<dbReference type="RefSeq" id="WP_111419104.1">
    <property type="nucleotide sequence ID" value="NZ_NPEX01000059.1"/>
</dbReference>
<keyword evidence="3" id="KW-1185">Reference proteome</keyword>
<dbReference type="CDD" id="cd02955">
    <property type="entry name" value="SSP411"/>
    <property type="match status" value="1"/>
</dbReference>
<reference evidence="2 3" key="1">
    <citation type="submission" date="2017-07" db="EMBL/GenBank/DDBJ databases">
        <title>Draft Genome Sequences of Select Purple Nonsulfur Bacteria.</title>
        <authorList>
            <person name="Lasarre B."/>
            <person name="Mckinlay J.B."/>
        </authorList>
    </citation>
    <scope>NUCLEOTIDE SEQUENCE [LARGE SCALE GENOMIC DNA]</scope>
    <source>
        <strain evidence="2 3">DSM 5909</strain>
    </source>
</reference>
<dbReference type="Pfam" id="PF03190">
    <property type="entry name" value="Thioredox_DsbH"/>
    <property type="match status" value="1"/>
</dbReference>
<dbReference type="GO" id="GO:0005975">
    <property type="term" value="P:carbohydrate metabolic process"/>
    <property type="evidence" value="ECO:0007669"/>
    <property type="project" value="InterPro"/>
</dbReference>
<protein>
    <submittedName>
        <fullName evidence="2">Thioredoxin domain-containing protein</fullName>
    </submittedName>
</protein>
<dbReference type="Gene3D" id="3.40.30.10">
    <property type="entry name" value="Glutaredoxin"/>
    <property type="match status" value="1"/>
</dbReference>
<organism evidence="2 3">
    <name type="scientific">Rhodoplanes roseus</name>
    <dbReference type="NCBI Taxonomy" id="29409"/>
    <lineage>
        <taxon>Bacteria</taxon>
        <taxon>Pseudomonadati</taxon>
        <taxon>Pseudomonadota</taxon>
        <taxon>Alphaproteobacteria</taxon>
        <taxon>Hyphomicrobiales</taxon>
        <taxon>Nitrobacteraceae</taxon>
        <taxon>Rhodoplanes</taxon>
    </lineage>
</organism>
<dbReference type="InterPro" id="IPR008928">
    <property type="entry name" value="6-hairpin_glycosidase_sf"/>
</dbReference>
<sequence length="709" mass="77257">MDPTSAEPTATGLRENRLGRETSPYLLQHRHNPVEWWPWGPEALAEAQRTGKPILLSVGYAACHWCHVMAHESFENPAIAGLMNELFVNIKVDREERPDIDQIYMGALHHLGEQGGWPLTMFLTPAGEPVWGGTYFPPASRYGRPGFPDVLREVARLFREEPERIDQNRTALMGRLAARAKADTAVTIGLPELDGVAQQLAGLIDIGNGGLRGAPKFPQPALLELLWRAGQRAAAAQPDVQRTNVCFDLVALSLERMCEGGIYDHLGGGFARYSVDDRWLVPHFEKMLYDNAQLLELLALAHARTGHDLFRRRAAETVGWLSREMTTAEGAFSASLDADSEGEEGKFYVWSLEEIQAALGEENADLFARHYDVGPAGNFEGHTILNRLPGLDEYARARTGQAFALRPEDPALVQRFAALRQSLLKLRERRVRPGLDDKILADWNGLMIAALANAGALLDQPEWIDRARRAFGFIAGTMARGDRLGHSWRQGRLLFPGLASDFAAMTRAALALFEATGEPDYLDKAVTWQNALETRHGDPATGGYFLTADDAEGLVVRPSSTQDDAVPNHNALAAQNLVRLAVLAGDDAFRARADRLLDGLLPLAAGNVFGHLGLLNALDLRLRAAEIAVVGDEAHNAALVGAAQYVPFTERVLLQVADGARLAPNHPARDKIAAVAGAAAFVCFDRRCSLPVLTPDGLREVLAAGGTVA</sequence>